<evidence type="ECO:0000313" key="3">
    <source>
        <dbReference type="Proteomes" id="UP001596447"/>
    </source>
</evidence>
<sequence>MSDENDEAEEEPPVQLGEGEAVEGAPLARVAERLTWGIQKSEIDRREGDTEIRTPDGPRELSELLAEVEDTYFESRRHFESTIREVTGVGPVPTTGEPVAAATAEGGEAAEEETEE</sequence>
<dbReference type="EMBL" id="JBHTAR010000011">
    <property type="protein sequence ID" value="MFC7200343.1"/>
    <property type="molecule type" value="Genomic_DNA"/>
</dbReference>
<comment type="caution">
    <text evidence="2">The sequence shown here is derived from an EMBL/GenBank/DDBJ whole genome shotgun (WGS) entry which is preliminary data.</text>
</comment>
<feature type="region of interest" description="Disordered" evidence="1">
    <location>
        <begin position="87"/>
        <end position="116"/>
    </location>
</feature>
<proteinExistence type="predicted"/>
<dbReference type="AlphaFoldDB" id="A0ABD5Z5C6"/>
<dbReference type="Proteomes" id="UP001596447">
    <property type="component" value="Unassembled WGS sequence"/>
</dbReference>
<name>A0ABD5Z5C6_9EURY</name>
<accession>A0ABD5Z5C6</accession>
<protein>
    <submittedName>
        <fullName evidence="2">DUF5789 family protein</fullName>
    </submittedName>
</protein>
<feature type="compositionally biased region" description="Low complexity" evidence="1">
    <location>
        <begin position="91"/>
        <end position="107"/>
    </location>
</feature>
<dbReference type="Pfam" id="PF19102">
    <property type="entry name" value="DUF5789"/>
    <property type="match status" value="1"/>
</dbReference>
<reference evidence="2 3" key="1">
    <citation type="journal article" date="2019" name="Int. J. Syst. Evol. Microbiol.">
        <title>The Global Catalogue of Microorganisms (GCM) 10K type strain sequencing project: providing services to taxonomists for standard genome sequencing and annotation.</title>
        <authorList>
            <consortium name="The Broad Institute Genomics Platform"/>
            <consortium name="The Broad Institute Genome Sequencing Center for Infectious Disease"/>
            <person name="Wu L."/>
            <person name="Ma J."/>
        </authorList>
    </citation>
    <scope>NUCLEOTIDE SEQUENCE [LARGE SCALE GENOMIC DNA]</scope>
    <source>
        <strain evidence="2 3">XZGYJ-43</strain>
    </source>
</reference>
<dbReference type="RefSeq" id="WP_328518002.1">
    <property type="nucleotide sequence ID" value="NZ_CP122312.1"/>
</dbReference>
<evidence type="ECO:0000256" key="1">
    <source>
        <dbReference type="SAM" id="MobiDB-lite"/>
    </source>
</evidence>
<feature type="region of interest" description="Disordered" evidence="1">
    <location>
        <begin position="1"/>
        <end position="25"/>
    </location>
</feature>
<keyword evidence="3" id="KW-1185">Reference proteome</keyword>
<feature type="compositionally biased region" description="Acidic residues" evidence="1">
    <location>
        <begin position="1"/>
        <end position="12"/>
    </location>
</feature>
<gene>
    <name evidence="2" type="ORF">ACFQJ9_13125</name>
</gene>
<dbReference type="InterPro" id="IPR043899">
    <property type="entry name" value="DUF5789"/>
</dbReference>
<organism evidence="2 3">
    <name type="scientific">Halospeciosus flavus</name>
    <dbReference type="NCBI Taxonomy" id="3032283"/>
    <lineage>
        <taxon>Archaea</taxon>
        <taxon>Methanobacteriati</taxon>
        <taxon>Methanobacteriota</taxon>
        <taxon>Stenosarchaea group</taxon>
        <taxon>Halobacteria</taxon>
        <taxon>Halobacteriales</taxon>
        <taxon>Halobacteriaceae</taxon>
        <taxon>Halospeciosus</taxon>
    </lineage>
</organism>
<evidence type="ECO:0000313" key="2">
    <source>
        <dbReference type="EMBL" id="MFC7200343.1"/>
    </source>
</evidence>